<name>A0A5C6FKA3_9PLAN</name>
<accession>A0A5C6FKA3</accession>
<protein>
    <recommendedName>
        <fullName evidence="3">DUF4914 domain-containing protein</fullName>
    </recommendedName>
</protein>
<proteinExistence type="predicted"/>
<dbReference type="OrthoDB" id="9763944at2"/>
<organism evidence="1 2">
    <name type="scientific">Crateriforma conspicua</name>
    <dbReference type="NCBI Taxonomy" id="2527996"/>
    <lineage>
        <taxon>Bacteria</taxon>
        <taxon>Pseudomonadati</taxon>
        <taxon>Planctomycetota</taxon>
        <taxon>Planctomycetia</taxon>
        <taxon>Planctomycetales</taxon>
        <taxon>Planctomycetaceae</taxon>
        <taxon>Crateriforma</taxon>
    </lineage>
</organism>
<gene>
    <name evidence="1" type="ORF">V7x_53400</name>
</gene>
<dbReference type="Proteomes" id="UP000316476">
    <property type="component" value="Unassembled WGS sequence"/>
</dbReference>
<dbReference type="InterPro" id="IPR032583">
    <property type="entry name" value="DUF4914"/>
</dbReference>
<comment type="caution">
    <text evidence="1">The sequence shown here is derived from an EMBL/GenBank/DDBJ whole genome shotgun (WGS) entry which is preliminary data.</text>
</comment>
<dbReference type="AlphaFoldDB" id="A0A5C6FKA3"/>
<dbReference type="Pfam" id="PF16260">
    <property type="entry name" value="DUF4914"/>
    <property type="match status" value="1"/>
</dbReference>
<dbReference type="RefSeq" id="WP_146416369.1">
    <property type="nucleotide sequence ID" value="NZ_SJPZ01000003.1"/>
</dbReference>
<evidence type="ECO:0000313" key="1">
    <source>
        <dbReference type="EMBL" id="TWU61028.1"/>
    </source>
</evidence>
<sequence length="648" mass="72071">MPLKELPELTLSQSAMSVLEAAEAENRLSLVGSVAELVEAAAPVDQRDAAGYYTVGYDIPGKGFIPEAKVCEVKNGIAANYLDPYMRRRDPNCMVIGDNRETDKPRYEDRFGEAFDGLRQETFEWLKTQPLSCFFFETGSKDDPIRAVAICPTNAAFFALGLAMLQGIVPLEKVRKAGSEYFHKAILYIAPPFRHTHFEGKQVVVHNRRFDDMGSDGNTTTLHELFSYNLYPGPSAKKGVYGMLLTAGERDEQPWTTAHCSTVQVITPYDNTTTIMHEGASGGGKSEMLEQMHRESDGRLKLATNLITGDERFLTIPRACELHPVTDDMALCHPDLKGPDERTRKVTLVDAEAAWFIRVNHITRYGTDPHLEALTTHPPGPILHLNIDTVPGSTALIWEHIQDEPGVPCPNPRVVMPREYYPNIVDAPVTVDIRSFGVRCPPCTIEKPTYGIMGLFHVLPPALAWLWRLVAPRGHGNPSIVDTGGMQSEGVGSYWPFATGRRVDQANILLDQITDTTDTMFVLIPNQHIGCWDVGFAPQWTVREYLARRGASKFRDSELVEARCPLLGRHRHTMQVEGQIIGTWFFDVSKQPEVGEAAYDAGAEILFDFFKTQLANFNSPDLSATGREIIDACLQGASVSDYDDMIKV</sequence>
<dbReference type="SUPFAM" id="SSF53795">
    <property type="entry name" value="PEP carboxykinase-like"/>
    <property type="match status" value="1"/>
</dbReference>
<evidence type="ECO:0000313" key="2">
    <source>
        <dbReference type="Proteomes" id="UP000316476"/>
    </source>
</evidence>
<dbReference type="EMBL" id="SJPZ01000003">
    <property type="protein sequence ID" value="TWU61028.1"/>
    <property type="molecule type" value="Genomic_DNA"/>
</dbReference>
<reference evidence="1 2" key="1">
    <citation type="submission" date="2019-02" db="EMBL/GenBank/DDBJ databases">
        <title>Deep-cultivation of Planctomycetes and their phenomic and genomic characterization uncovers novel biology.</title>
        <authorList>
            <person name="Wiegand S."/>
            <person name="Jogler M."/>
            <person name="Boedeker C."/>
            <person name="Pinto D."/>
            <person name="Vollmers J."/>
            <person name="Rivas-Marin E."/>
            <person name="Kohn T."/>
            <person name="Peeters S.H."/>
            <person name="Heuer A."/>
            <person name="Rast P."/>
            <person name="Oberbeckmann S."/>
            <person name="Bunk B."/>
            <person name="Jeske O."/>
            <person name="Meyerdierks A."/>
            <person name="Storesund J.E."/>
            <person name="Kallscheuer N."/>
            <person name="Luecker S."/>
            <person name="Lage O.M."/>
            <person name="Pohl T."/>
            <person name="Merkel B.J."/>
            <person name="Hornburger P."/>
            <person name="Mueller R.-W."/>
            <person name="Bruemmer F."/>
            <person name="Labrenz M."/>
            <person name="Spormann A.M."/>
            <person name="Op Den Camp H."/>
            <person name="Overmann J."/>
            <person name="Amann R."/>
            <person name="Jetten M.S.M."/>
            <person name="Mascher T."/>
            <person name="Medema M.H."/>
            <person name="Devos D.P."/>
            <person name="Kaster A.-K."/>
            <person name="Ovreas L."/>
            <person name="Rohde M."/>
            <person name="Galperin M.Y."/>
            <person name="Jogler C."/>
        </authorList>
    </citation>
    <scope>NUCLEOTIDE SEQUENCE [LARGE SCALE GENOMIC DNA]</scope>
    <source>
        <strain evidence="1 2">V7</strain>
    </source>
</reference>
<evidence type="ECO:0008006" key="3">
    <source>
        <dbReference type="Google" id="ProtNLM"/>
    </source>
</evidence>